<dbReference type="CDD" id="cd00761">
    <property type="entry name" value="Glyco_tranf_GTA_type"/>
    <property type="match status" value="1"/>
</dbReference>
<keyword evidence="2" id="KW-0808">Transferase</keyword>
<proteinExistence type="predicted"/>
<evidence type="ECO:0000313" key="3">
    <source>
        <dbReference type="Proteomes" id="UP000199169"/>
    </source>
</evidence>
<dbReference type="STRING" id="1860102.ACCAA_50085"/>
<dbReference type="PANTHER" id="PTHR43685">
    <property type="entry name" value="GLYCOSYLTRANSFERASE"/>
    <property type="match status" value="1"/>
</dbReference>
<reference evidence="3" key="1">
    <citation type="submission" date="2016-06" db="EMBL/GenBank/DDBJ databases">
        <authorList>
            <person name="McIlroy S.J."/>
            <person name="Karst S.M."/>
            <person name="Albertsen M."/>
        </authorList>
    </citation>
    <scope>NUCLEOTIDE SEQUENCE [LARGE SCALE GENOMIC DNA]</scope>
</reference>
<gene>
    <name evidence="2" type="ORF">ACCAA_50085</name>
</gene>
<name>A0A1A8XSZ2_9PROT</name>
<dbReference type="PANTHER" id="PTHR43685:SF11">
    <property type="entry name" value="GLYCOSYLTRANSFERASE TAGX-RELATED"/>
    <property type="match status" value="1"/>
</dbReference>
<feature type="domain" description="Glycosyltransferase 2-like" evidence="1">
    <location>
        <begin position="10"/>
        <end position="173"/>
    </location>
</feature>
<keyword evidence="3" id="KW-1185">Reference proteome</keyword>
<protein>
    <submittedName>
        <fullName evidence="2">Glycosyl transferase family 2</fullName>
    </submittedName>
</protein>
<sequence length="300" mass="33531">MTEAGEPLISVIVPAYNYAHLLPRALESVLTQQTADVELIVVNDGSTDHTGEVLAEYAARYARLRVIQQVNAGAAAARNHGIRVARGAYALLLDADDELTPDALATLRAVVAKHPAAGMVLGAQISVYPDGRERLHRPTPVPAASPLQLAKRYLLDRRISISHGCSLFRRDLLLQRPYPECLRAGEDIAVFAYLLVSAPVATTDQALARIHKHPDSLRHERTNEEERAAIMVRELFAGLPVECQSLRQRYEAKRQLSLFRAALQADDRPTARRFYRSALRLSFFQALRWRYLRKAIRALT</sequence>
<dbReference type="InterPro" id="IPR029044">
    <property type="entry name" value="Nucleotide-diphossugar_trans"/>
</dbReference>
<dbReference type="GO" id="GO:0016740">
    <property type="term" value="F:transferase activity"/>
    <property type="evidence" value="ECO:0007669"/>
    <property type="project" value="UniProtKB-KW"/>
</dbReference>
<dbReference type="InterPro" id="IPR001173">
    <property type="entry name" value="Glyco_trans_2-like"/>
</dbReference>
<evidence type="ECO:0000259" key="1">
    <source>
        <dbReference type="Pfam" id="PF00535"/>
    </source>
</evidence>
<dbReference type="AlphaFoldDB" id="A0A1A8XSZ2"/>
<evidence type="ECO:0000313" key="2">
    <source>
        <dbReference type="EMBL" id="SBT07841.1"/>
    </source>
</evidence>
<accession>A0A1A8XSZ2</accession>
<dbReference type="Proteomes" id="UP000199169">
    <property type="component" value="Unassembled WGS sequence"/>
</dbReference>
<dbReference type="SUPFAM" id="SSF53448">
    <property type="entry name" value="Nucleotide-diphospho-sugar transferases"/>
    <property type="match status" value="1"/>
</dbReference>
<dbReference type="EMBL" id="FLQX01000127">
    <property type="protein sequence ID" value="SBT07841.1"/>
    <property type="molecule type" value="Genomic_DNA"/>
</dbReference>
<dbReference type="Pfam" id="PF00535">
    <property type="entry name" value="Glycos_transf_2"/>
    <property type="match status" value="1"/>
</dbReference>
<organism evidence="2 3">
    <name type="scientific">Candidatus Accumulibacter aalborgensis</name>
    <dbReference type="NCBI Taxonomy" id="1860102"/>
    <lineage>
        <taxon>Bacteria</taxon>
        <taxon>Pseudomonadati</taxon>
        <taxon>Pseudomonadota</taxon>
        <taxon>Betaproteobacteria</taxon>
        <taxon>Candidatus Accumulibacter</taxon>
    </lineage>
</organism>
<dbReference type="RefSeq" id="WP_186407912.1">
    <property type="nucleotide sequence ID" value="NZ_FLQX01000127.1"/>
</dbReference>
<dbReference type="InterPro" id="IPR050834">
    <property type="entry name" value="Glycosyltransf_2"/>
</dbReference>
<dbReference type="Gene3D" id="3.90.550.10">
    <property type="entry name" value="Spore Coat Polysaccharide Biosynthesis Protein SpsA, Chain A"/>
    <property type="match status" value="1"/>
</dbReference>